<keyword evidence="3 5" id="KW-0732">Signal</keyword>
<evidence type="ECO:0000256" key="4">
    <source>
        <dbReference type="RuleBase" id="RU003744"/>
    </source>
</evidence>
<dbReference type="SMART" id="SM00062">
    <property type="entry name" value="PBPb"/>
    <property type="match status" value="1"/>
</dbReference>
<sequence length="276" mass="29836">MKKLMTLILAGIMAMSIAGCGGTEGTVDENGTAEVTSTESDWEYVSDKGEMVIGMTLFAPMNYKEGDELVGFETEFAEAVCEKIGITPTFQEIDWNSKEIELDSKNIDCIWNGMTITPELQENMSVTMPYMTNKQVMITKAENAGKYAESVDGASVVAENGSAGNELITTDEFFANANCTPVDSQAKALMDVEAGTSDIAVVDYVLSIGSIGEGTEYDDLVVIESREFGEEQYGAAFRKGSDITEKVNAAMQELAADGTLNEIAAKYKLDKMLIVE</sequence>
<feature type="chain" id="PRO_5038843795" evidence="5">
    <location>
        <begin position="19"/>
        <end position="276"/>
    </location>
</feature>
<evidence type="ECO:0000256" key="1">
    <source>
        <dbReference type="ARBA" id="ARBA00004196"/>
    </source>
</evidence>
<comment type="caution">
    <text evidence="7">The sequence shown here is derived from an EMBL/GenBank/DDBJ whole genome shotgun (WGS) entry which is preliminary data.</text>
</comment>
<dbReference type="EMBL" id="DVLU01000029">
    <property type="protein sequence ID" value="HIT84939.1"/>
    <property type="molecule type" value="Genomic_DNA"/>
</dbReference>
<name>A0A9D1H497_9FIRM</name>
<accession>A0A9D1H497</accession>
<protein>
    <submittedName>
        <fullName evidence="7">Transporter substrate-binding domain-containing protein</fullName>
    </submittedName>
</protein>
<dbReference type="PROSITE" id="PS01039">
    <property type="entry name" value="SBP_BACTERIAL_3"/>
    <property type="match status" value="1"/>
</dbReference>
<gene>
    <name evidence="7" type="ORF">IAA60_03420</name>
</gene>
<dbReference type="InterPro" id="IPR001638">
    <property type="entry name" value="Solute-binding_3/MltF_N"/>
</dbReference>
<dbReference type="GO" id="GO:0030313">
    <property type="term" value="C:cell envelope"/>
    <property type="evidence" value="ECO:0007669"/>
    <property type="project" value="UniProtKB-SubCell"/>
</dbReference>
<feature type="domain" description="Solute-binding protein family 3/N-terminal" evidence="6">
    <location>
        <begin position="50"/>
        <end position="271"/>
    </location>
</feature>
<evidence type="ECO:0000256" key="3">
    <source>
        <dbReference type="ARBA" id="ARBA00022729"/>
    </source>
</evidence>
<dbReference type="AlphaFoldDB" id="A0A9D1H497"/>
<dbReference type="InterPro" id="IPR018313">
    <property type="entry name" value="SBP_3_CS"/>
</dbReference>
<proteinExistence type="inferred from homology"/>
<dbReference type="Gene3D" id="3.40.190.10">
    <property type="entry name" value="Periplasmic binding protein-like II"/>
    <property type="match status" value="2"/>
</dbReference>
<evidence type="ECO:0000313" key="7">
    <source>
        <dbReference type="EMBL" id="HIT84939.1"/>
    </source>
</evidence>
<dbReference type="Proteomes" id="UP000824165">
    <property type="component" value="Unassembled WGS sequence"/>
</dbReference>
<evidence type="ECO:0000256" key="5">
    <source>
        <dbReference type="SAM" id="SignalP"/>
    </source>
</evidence>
<dbReference type="SUPFAM" id="SSF53850">
    <property type="entry name" value="Periplasmic binding protein-like II"/>
    <property type="match status" value="1"/>
</dbReference>
<comment type="subcellular location">
    <subcellularLocation>
        <location evidence="1">Cell envelope</location>
    </subcellularLocation>
</comment>
<reference evidence="7" key="2">
    <citation type="journal article" date="2021" name="PeerJ">
        <title>Extensive microbial diversity within the chicken gut microbiome revealed by metagenomics and culture.</title>
        <authorList>
            <person name="Gilroy R."/>
            <person name="Ravi A."/>
            <person name="Getino M."/>
            <person name="Pursley I."/>
            <person name="Horton D.L."/>
            <person name="Alikhan N.F."/>
            <person name="Baker D."/>
            <person name="Gharbi K."/>
            <person name="Hall N."/>
            <person name="Watson M."/>
            <person name="Adriaenssens E.M."/>
            <person name="Foster-Nyarko E."/>
            <person name="Jarju S."/>
            <person name="Secka A."/>
            <person name="Antonio M."/>
            <person name="Oren A."/>
            <person name="Chaudhuri R.R."/>
            <person name="La Ragione R."/>
            <person name="Hildebrand F."/>
            <person name="Pallen M.J."/>
        </authorList>
    </citation>
    <scope>NUCLEOTIDE SEQUENCE</scope>
    <source>
        <strain evidence="7">CHK181-108</strain>
    </source>
</reference>
<dbReference type="PANTHER" id="PTHR35936:SF19">
    <property type="entry name" value="AMINO-ACID-BINDING PROTEIN YXEM-RELATED"/>
    <property type="match status" value="1"/>
</dbReference>
<reference evidence="7" key="1">
    <citation type="submission" date="2020-10" db="EMBL/GenBank/DDBJ databases">
        <authorList>
            <person name="Gilroy R."/>
        </authorList>
    </citation>
    <scope>NUCLEOTIDE SEQUENCE</scope>
    <source>
        <strain evidence="7">CHK181-108</strain>
    </source>
</reference>
<evidence type="ECO:0000259" key="6">
    <source>
        <dbReference type="SMART" id="SM00062"/>
    </source>
</evidence>
<evidence type="ECO:0000256" key="2">
    <source>
        <dbReference type="ARBA" id="ARBA00010333"/>
    </source>
</evidence>
<dbReference type="PROSITE" id="PS51257">
    <property type="entry name" value="PROKAR_LIPOPROTEIN"/>
    <property type="match status" value="1"/>
</dbReference>
<feature type="signal peptide" evidence="5">
    <location>
        <begin position="1"/>
        <end position="18"/>
    </location>
</feature>
<evidence type="ECO:0000313" key="8">
    <source>
        <dbReference type="Proteomes" id="UP000824165"/>
    </source>
</evidence>
<organism evidence="7 8">
    <name type="scientific">Candidatus Ornithomonoglobus intestinigallinarum</name>
    <dbReference type="NCBI Taxonomy" id="2840894"/>
    <lineage>
        <taxon>Bacteria</taxon>
        <taxon>Bacillati</taxon>
        <taxon>Bacillota</taxon>
        <taxon>Clostridia</taxon>
        <taxon>Candidatus Ornithomonoglobus</taxon>
    </lineage>
</organism>
<dbReference type="PANTHER" id="PTHR35936">
    <property type="entry name" value="MEMBRANE-BOUND LYTIC MUREIN TRANSGLYCOSYLASE F"/>
    <property type="match status" value="1"/>
</dbReference>
<dbReference type="Pfam" id="PF00497">
    <property type="entry name" value="SBP_bac_3"/>
    <property type="match status" value="1"/>
</dbReference>
<comment type="similarity">
    <text evidence="2 4">Belongs to the bacterial solute-binding protein 3 family.</text>
</comment>